<gene>
    <name evidence="3" type="ORF">URODEC1_LOCUS55574</name>
</gene>
<reference evidence="3" key="1">
    <citation type="submission" date="2024-10" db="EMBL/GenBank/DDBJ databases">
        <authorList>
            <person name="Ryan C."/>
        </authorList>
    </citation>
    <scope>NUCLEOTIDE SEQUENCE [LARGE SCALE GENOMIC DNA]</scope>
</reference>
<dbReference type="PANTHER" id="PTHR33110">
    <property type="entry name" value="F-BOX/KELCH-REPEAT PROTEIN-RELATED"/>
    <property type="match status" value="1"/>
</dbReference>
<evidence type="ECO:0000259" key="2">
    <source>
        <dbReference type="Pfam" id="PF03478"/>
    </source>
</evidence>
<dbReference type="InterPro" id="IPR005174">
    <property type="entry name" value="KIB1-4_b-propeller"/>
</dbReference>
<dbReference type="PANTHER" id="PTHR33110:SF123">
    <property type="entry name" value="DUF295 DOMAIN-CONTAINING PROTEIN"/>
    <property type="match status" value="1"/>
</dbReference>
<evidence type="ECO:0000313" key="4">
    <source>
        <dbReference type="Proteomes" id="UP001497457"/>
    </source>
</evidence>
<proteinExistence type="predicted"/>
<feature type="domain" description="KIB1-4 beta-propeller" evidence="2">
    <location>
        <begin position="109"/>
        <end position="357"/>
    </location>
</feature>
<evidence type="ECO:0000256" key="1">
    <source>
        <dbReference type="SAM" id="MobiDB-lite"/>
    </source>
</evidence>
<feature type="compositionally biased region" description="Basic and acidic residues" evidence="1">
    <location>
        <begin position="17"/>
        <end position="26"/>
    </location>
</feature>
<organism evidence="3 4">
    <name type="scientific">Urochloa decumbens</name>
    <dbReference type="NCBI Taxonomy" id="240449"/>
    <lineage>
        <taxon>Eukaryota</taxon>
        <taxon>Viridiplantae</taxon>
        <taxon>Streptophyta</taxon>
        <taxon>Embryophyta</taxon>
        <taxon>Tracheophyta</taxon>
        <taxon>Spermatophyta</taxon>
        <taxon>Magnoliopsida</taxon>
        <taxon>Liliopsida</taxon>
        <taxon>Poales</taxon>
        <taxon>Poaceae</taxon>
        <taxon>PACMAD clade</taxon>
        <taxon>Panicoideae</taxon>
        <taxon>Panicodae</taxon>
        <taxon>Paniceae</taxon>
        <taxon>Melinidinae</taxon>
        <taxon>Urochloa</taxon>
    </lineage>
</organism>
<dbReference type="Pfam" id="PF03478">
    <property type="entry name" value="Beta-prop_KIB1-4"/>
    <property type="match status" value="1"/>
</dbReference>
<name>A0ABC9AK28_9POAL</name>
<keyword evidence="4" id="KW-1185">Reference proteome</keyword>
<dbReference type="AlphaFoldDB" id="A0ABC9AK28"/>
<protein>
    <recommendedName>
        <fullName evidence="2">KIB1-4 beta-propeller domain-containing protein</fullName>
    </recommendedName>
</protein>
<evidence type="ECO:0000313" key="3">
    <source>
        <dbReference type="EMBL" id="CAL4980243.1"/>
    </source>
</evidence>
<dbReference type="Gene3D" id="1.20.1280.50">
    <property type="match status" value="1"/>
</dbReference>
<feature type="region of interest" description="Disordered" evidence="1">
    <location>
        <begin position="1"/>
        <end position="39"/>
    </location>
</feature>
<accession>A0ABC9AK28</accession>
<dbReference type="EMBL" id="OZ075131">
    <property type="protein sequence ID" value="CAL4980243.1"/>
    <property type="molecule type" value="Genomic_DNA"/>
</dbReference>
<dbReference type="Proteomes" id="UP001497457">
    <property type="component" value="Chromosome 21rd"/>
</dbReference>
<sequence>MDSGADNAIGEVFDEMPQEKKARTDAGAEDPPESSWSGLQPDALGVVLRSLPCLADRARVRSVCRQWRAGASGRGVPPPLPLMVFPRFRFASLTPEGVLASARRAWMPPELDAFNASCVGSSDAWLVGARQASGESFLVNAFSHEVRHLPHLGTSDCSVRKVALSASPDSGPNYIMAAFIIRRSKPELALWKPGMKSWGVCRHAFFAGHVDIAFFQGKLYMLWRFTPCLFAFELSDDENGVSISRMRDCLIEKSLPRTPGSSLESSCNLVEWRGRLLLIIRYYGGHQSRRRVRVKAFVMDLSTSPFGLAEIHSFGSDCIFVGSGGFKSFPAGQHDGVEGDLIYFGPDHCNPQDAFVYRMRDGRTGPIFKPLPCVSHASERNLGFPAWFFPSE</sequence>